<dbReference type="GO" id="GO:0004674">
    <property type="term" value="F:protein serine/threonine kinase activity"/>
    <property type="evidence" value="ECO:0007669"/>
    <property type="project" value="TreeGrafter"/>
</dbReference>
<dbReference type="HOGENOM" id="CLU_000288_7_13_1"/>
<sequence>MSESTSGPSETEGHLVGEHAEASRDTPLEEQLNSTDKRTPSPKADLDSQEPERIKLSARDILDALAEKRIDINDIQFSHAGLQDSGGKGDVILATLVITVRGQRELRNVAVKKLRLSTDEEDEKFLRAFVNELRVLDGLSHLNIVKIIGFVEDIKDGVAWMVFPWEANGNVRQFLRSEKWEIPERVSLIKDVASGLEYLHTRQPPICHGDLKSLNVLVNSSFRAVITDFGSARIMRNMRRNRENNDSNDGVKLVEPPTDSNASPEINLVASDNQLTLTGPSWSFRWAAPEILNGEEPGLASDIWALG</sequence>
<keyword evidence="4" id="KW-1185">Reference proteome</keyword>
<feature type="compositionally biased region" description="Low complexity" evidence="1">
    <location>
        <begin position="1"/>
        <end position="10"/>
    </location>
</feature>
<evidence type="ECO:0000256" key="1">
    <source>
        <dbReference type="SAM" id="MobiDB-lite"/>
    </source>
</evidence>
<dbReference type="STRING" id="1051891.A0A0C3QMC2"/>
<feature type="region of interest" description="Disordered" evidence="1">
    <location>
        <begin position="241"/>
        <end position="265"/>
    </location>
</feature>
<name>A0A0C3QMC2_9AGAM</name>
<gene>
    <name evidence="3" type="ORF">M407DRAFT_21867</name>
</gene>
<dbReference type="AlphaFoldDB" id="A0A0C3QMC2"/>
<dbReference type="SMART" id="SM00220">
    <property type="entry name" value="S_TKc"/>
    <property type="match status" value="1"/>
</dbReference>
<dbReference type="InterPro" id="IPR051681">
    <property type="entry name" value="Ser/Thr_Kinases-Pseudokinases"/>
</dbReference>
<dbReference type="InterPro" id="IPR000719">
    <property type="entry name" value="Prot_kinase_dom"/>
</dbReference>
<dbReference type="PROSITE" id="PS50011">
    <property type="entry name" value="PROTEIN_KINASE_DOM"/>
    <property type="match status" value="1"/>
</dbReference>
<feature type="domain" description="Protein kinase" evidence="2">
    <location>
        <begin position="77"/>
        <end position="307"/>
    </location>
</feature>
<dbReference type="InterPro" id="IPR011009">
    <property type="entry name" value="Kinase-like_dom_sf"/>
</dbReference>
<feature type="compositionally biased region" description="Basic and acidic residues" evidence="1">
    <location>
        <begin position="35"/>
        <end position="52"/>
    </location>
</feature>
<feature type="compositionally biased region" description="Basic and acidic residues" evidence="1">
    <location>
        <begin position="11"/>
        <end position="27"/>
    </location>
</feature>
<dbReference type="OrthoDB" id="10261027at2759"/>
<dbReference type="GO" id="GO:0005524">
    <property type="term" value="F:ATP binding"/>
    <property type="evidence" value="ECO:0007669"/>
    <property type="project" value="InterPro"/>
</dbReference>
<dbReference type="InterPro" id="IPR001245">
    <property type="entry name" value="Ser-Thr/Tyr_kinase_cat_dom"/>
</dbReference>
<evidence type="ECO:0000259" key="2">
    <source>
        <dbReference type="PROSITE" id="PS50011"/>
    </source>
</evidence>
<dbReference type="SUPFAM" id="SSF56112">
    <property type="entry name" value="Protein kinase-like (PK-like)"/>
    <property type="match status" value="1"/>
</dbReference>
<dbReference type="Pfam" id="PF07714">
    <property type="entry name" value="PK_Tyr_Ser-Thr"/>
    <property type="match status" value="1"/>
</dbReference>
<proteinExistence type="predicted"/>
<accession>A0A0C3QMC2</accession>
<dbReference type="PANTHER" id="PTHR44329">
    <property type="entry name" value="SERINE/THREONINE-PROTEIN KINASE TNNI3K-RELATED"/>
    <property type="match status" value="1"/>
</dbReference>
<dbReference type="PROSITE" id="PS00108">
    <property type="entry name" value="PROTEIN_KINASE_ST"/>
    <property type="match status" value="1"/>
</dbReference>
<dbReference type="InterPro" id="IPR008271">
    <property type="entry name" value="Ser/Thr_kinase_AS"/>
</dbReference>
<evidence type="ECO:0000313" key="4">
    <source>
        <dbReference type="Proteomes" id="UP000054248"/>
    </source>
</evidence>
<dbReference type="PANTHER" id="PTHR44329:SF214">
    <property type="entry name" value="PROTEIN KINASE DOMAIN-CONTAINING PROTEIN"/>
    <property type="match status" value="1"/>
</dbReference>
<evidence type="ECO:0000313" key="3">
    <source>
        <dbReference type="EMBL" id="KIO28961.1"/>
    </source>
</evidence>
<dbReference type="Proteomes" id="UP000054248">
    <property type="component" value="Unassembled WGS sequence"/>
</dbReference>
<feature type="region of interest" description="Disordered" evidence="1">
    <location>
        <begin position="1"/>
        <end position="52"/>
    </location>
</feature>
<dbReference type="EMBL" id="KN822988">
    <property type="protein sequence ID" value="KIO28961.1"/>
    <property type="molecule type" value="Genomic_DNA"/>
</dbReference>
<protein>
    <recommendedName>
        <fullName evidence="2">Protein kinase domain-containing protein</fullName>
    </recommendedName>
</protein>
<organism evidence="3 4">
    <name type="scientific">Tulasnella calospora MUT 4182</name>
    <dbReference type="NCBI Taxonomy" id="1051891"/>
    <lineage>
        <taxon>Eukaryota</taxon>
        <taxon>Fungi</taxon>
        <taxon>Dikarya</taxon>
        <taxon>Basidiomycota</taxon>
        <taxon>Agaricomycotina</taxon>
        <taxon>Agaricomycetes</taxon>
        <taxon>Cantharellales</taxon>
        <taxon>Tulasnellaceae</taxon>
        <taxon>Tulasnella</taxon>
    </lineage>
</organism>
<reference evidence="3 4" key="1">
    <citation type="submission" date="2014-04" db="EMBL/GenBank/DDBJ databases">
        <authorList>
            <consortium name="DOE Joint Genome Institute"/>
            <person name="Kuo A."/>
            <person name="Girlanda M."/>
            <person name="Perotto S."/>
            <person name="Kohler A."/>
            <person name="Nagy L.G."/>
            <person name="Floudas D."/>
            <person name="Copeland A."/>
            <person name="Barry K.W."/>
            <person name="Cichocki N."/>
            <person name="Veneault-Fourrey C."/>
            <person name="LaButti K."/>
            <person name="Lindquist E.A."/>
            <person name="Lipzen A."/>
            <person name="Lundell T."/>
            <person name="Morin E."/>
            <person name="Murat C."/>
            <person name="Sun H."/>
            <person name="Tunlid A."/>
            <person name="Henrissat B."/>
            <person name="Grigoriev I.V."/>
            <person name="Hibbett D.S."/>
            <person name="Martin F."/>
            <person name="Nordberg H.P."/>
            <person name="Cantor M.N."/>
            <person name="Hua S.X."/>
        </authorList>
    </citation>
    <scope>NUCLEOTIDE SEQUENCE [LARGE SCALE GENOMIC DNA]</scope>
    <source>
        <strain evidence="3 4">MUT 4182</strain>
    </source>
</reference>
<reference evidence="4" key="2">
    <citation type="submission" date="2015-01" db="EMBL/GenBank/DDBJ databases">
        <title>Evolutionary Origins and Diversification of the Mycorrhizal Mutualists.</title>
        <authorList>
            <consortium name="DOE Joint Genome Institute"/>
            <consortium name="Mycorrhizal Genomics Consortium"/>
            <person name="Kohler A."/>
            <person name="Kuo A."/>
            <person name="Nagy L.G."/>
            <person name="Floudas D."/>
            <person name="Copeland A."/>
            <person name="Barry K.W."/>
            <person name="Cichocki N."/>
            <person name="Veneault-Fourrey C."/>
            <person name="LaButti K."/>
            <person name="Lindquist E.A."/>
            <person name="Lipzen A."/>
            <person name="Lundell T."/>
            <person name="Morin E."/>
            <person name="Murat C."/>
            <person name="Riley R."/>
            <person name="Ohm R."/>
            <person name="Sun H."/>
            <person name="Tunlid A."/>
            <person name="Henrissat B."/>
            <person name="Grigoriev I.V."/>
            <person name="Hibbett D.S."/>
            <person name="Martin F."/>
        </authorList>
    </citation>
    <scope>NUCLEOTIDE SEQUENCE [LARGE SCALE GENOMIC DNA]</scope>
    <source>
        <strain evidence="4">MUT 4182</strain>
    </source>
</reference>
<dbReference type="Gene3D" id="1.10.510.10">
    <property type="entry name" value="Transferase(Phosphotransferase) domain 1"/>
    <property type="match status" value="1"/>
</dbReference>